<name>A0A1W1X5D4_9BACT</name>
<dbReference type="Proteomes" id="UP000192783">
    <property type="component" value="Unassembled WGS sequence"/>
</dbReference>
<dbReference type="AlphaFoldDB" id="A0A1W1X5D4"/>
<keyword evidence="2" id="KW-0812">Transmembrane</keyword>
<reference evidence="3 4" key="1">
    <citation type="submission" date="2017-04" db="EMBL/GenBank/DDBJ databases">
        <authorList>
            <person name="Afonso C.L."/>
            <person name="Miller P.J."/>
            <person name="Scott M.A."/>
            <person name="Spackman E."/>
            <person name="Goraichik I."/>
            <person name="Dimitrov K.M."/>
            <person name="Suarez D.L."/>
            <person name="Swayne D.E."/>
        </authorList>
    </citation>
    <scope>NUCLEOTIDE SEQUENCE [LARGE SCALE GENOMIC DNA]</scope>
    <source>
        <strain evidence="3 4">DSM 13146</strain>
    </source>
</reference>
<evidence type="ECO:0008006" key="5">
    <source>
        <dbReference type="Google" id="ProtNLM"/>
    </source>
</evidence>
<evidence type="ECO:0000256" key="1">
    <source>
        <dbReference type="SAM" id="MobiDB-lite"/>
    </source>
</evidence>
<dbReference type="STRING" id="1121390.SAMN02746041_00607"/>
<organism evidence="3 4">
    <name type="scientific">Desulfacinum hydrothermale DSM 13146</name>
    <dbReference type="NCBI Taxonomy" id="1121390"/>
    <lineage>
        <taxon>Bacteria</taxon>
        <taxon>Pseudomonadati</taxon>
        <taxon>Thermodesulfobacteriota</taxon>
        <taxon>Syntrophobacteria</taxon>
        <taxon>Syntrophobacterales</taxon>
        <taxon>Syntrophobacteraceae</taxon>
        <taxon>Desulfacinum</taxon>
    </lineage>
</organism>
<feature type="compositionally biased region" description="Basic and acidic residues" evidence="1">
    <location>
        <begin position="204"/>
        <end position="213"/>
    </location>
</feature>
<keyword evidence="2" id="KW-1133">Transmembrane helix</keyword>
<dbReference type="EMBL" id="FWXF01000002">
    <property type="protein sequence ID" value="SMC19050.1"/>
    <property type="molecule type" value="Genomic_DNA"/>
</dbReference>
<feature type="region of interest" description="Disordered" evidence="1">
    <location>
        <begin position="177"/>
        <end position="223"/>
    </location>
</feature>
<feature type="transmembrane region" description="Helical" evidence="2">
    <location>
        <begin position="12"/>
        <end position="32"/>
    </location>
</feature>
<sequence>MNAWILTHPGRFWLLVAALFVGTCGFLFWGHGPGSHESLSQRAPWQGTRGVVVRARDTHALWTKRQAALEELARRVPALSLSGNKGPQAPPLGQEVLQPPVDETPVVRERPPLLQGIVCRHEWGGGSPCIAVMGGKRVVEGDMIGSYRVADIQPHQVVLRDRQGNPVRLEPRRIPWVFVPSQTQDPTEAGDPGVGKEPLPSDAHLQEIQDAKRVQGGGSDNET</sequence>
<evidence type="ECO:0000313" key="4">
    <source>
        <dbReference type="Proteomes" id="UP000192783"/>
    </source>
</evidence>
<proteinExistence type="predicted"/>
<keyword evidence="2" id="KW-0472">Membrane</keyword>
<gene>
    <name evidence="3" type="ORF">SAMN02746041_00607</name>
</gene>
<keyword evidence="4" id="KW-1185">Reference proteome</keyword>
<protein>
    <recommendedName>
        <fullName evidence="5">Type IV pilus biogenesis</fullName>
    </recommendedName>
</protein>
<evidence type="ECO:0000256" key="2">
    <source>
        <dbReference type="SAM" id="Phobius"/>
    </source>
</evidence>
<evidence type="ECO:0000313" key="3">
    <source>
        <dbReference type="EMBL" id="SMC19050.1"/>
    </source>
</evidence>
<dbReference type="RefSeq" id="WP_084056149.1">
    <property type="nucleotide sequence ID" value="NZ_FWXF01000002.1"/>
</dbReference>
<accession>A0A1W1X5D4</accession>